<feature type="domain" description="Glycosyltransferase subfamily 4-like N-terminal" evidence="2">
    <location>
        <begin position="29"/>
        <end position="189"/>
    </location>
</feature>
<organism evidence="3 4">
    <name type="scientific">Alishewanella jeotgali KCTC 22429</name>
    <dbReference type="NCBI Taxonomy" id="1129374"/>
    <lineage>
        <taxon>Bacteria</taxon>
        <taxon>Pseudomonadati</taxon>
        <taxon>Pseudomonadota</taxon>
        <taxon>Gammaproteobacteria</taxon>
        <taxon>Alteromonadales</taxon>
        <taxon>Alteromonadaceae</taxon>
        <taxon>Alishewanella</taxon>
    </lineage>
</organism>
<evidence type="ECO:0000313" key="3">
    <source>
        <dbReference type="EMBL" id="EHR42190.1"/>
    </source>
</evidence>
<dbReference type="eggNOG" id="COG0438">
    <property type="taxonomic scope" value="Bacteria"/>
</dbReference>
<dbReference type="SUPFAM" id="SSF53756">
    <property type="entry name" value="UDP-Glycosyltransferase/glycogen phosphorylase"/>
    <property type="match status" value="1"/>
</dbReference>
<protein>
    <submittedName>
        <fullName evidence="3">Sugar transferase</fullName>
    </submittedName>
</protein>
<comment type="caution">
    <text evidence="3">The sequence shown here is derived from an EMBL/GenBank/DDBJ whole genome shotgun (WGS) entry which is preliminary data.</text>
</comment>
<gene>
    <name evidence="3" type="ORF">AJE_02906</name>
</gene>
<dbReference type="Gene3D" id="3.40.50.2000">
    <property type="entry name" value="Glycogen Phosphorylase B"/>
    <property type="match status" value="2"/>
</dbReference>
<accession>H3ZB76</accession>
<dbReference type="EMBL" id="AHTH01000005">
    <property type="protein sequence ID" value="EHR42190.1"/>
    <property type="molecule type" value="Genomic_DNA"/>
</dbReference>
<dbReference type="GO" id="GO:0016758">
    <property type="term" value="F:hexosyltransferase activity"/>
    <property type="evidence" value="ECO:0007669"/>
    <property type="project" value="TreeGrafter"/>
</dbReference>
<feature type="domain" description="Glycosyl transferase family 1" evidence="1">
    <location>
        <begin position="204"/>
        <end position="358"/>
    </location>
</feature>
<dbReference type="InterPro" id="IPR028098">
    <property type="entry name" value="Glyco_trans_4-like_N"/>
</dbReference>
<dbReference type="PANTHER" id="PTHR45947">
    <property type="entry name" value="SULFOQUINOVOSYL TRANSFERASE SQD2"/>
    <property type="match status" value="1"/>
</dbReference>
<dbReference type="PATRIC" id="fig|1129374.4.peg.587"/>
<proteinExistence type="predicted"/>
<name>H3ZB76_9ALTE</name>
<dbReference type="InterPro" id="IPR001296">
    <property type="entry name" value="Glyco_trans_1"/>
</dbReference>
<dbReference type="Pfam" id="PF13439">
    <property type="entry name" value="Glyco_transf_4"/>
    <property type="match status" value="1"/>
</dbReference>
<dbReference type="InterPro" id="IPR050194">
    <property type="entry name" value="Glycosyltransferase_grp1"/>
</dbReference>
<dbReference type="STRING" id="1129374.AJE_02906"/>
<evidence type="ECO:0000259" key="2">
    <source>
        <dbReference type="Pfam" id="PF13439"/>
    </source>
</evidence>
<dbReference type="RefSeq" id="WP_008949595.1">
    <property type="nucleotide sequence ID" value="NZ_AHTH01000005.1"/>
</dbReference>
<evidence type="ECO:0000313" key="4">
    <source>
        <dbReference type="Proteomes" id="UP000012046"/>
    </source>
</evidence>
<dbReference type="PANTHER" id="PTHR45947:SF3">
    <property type="entry name" value="SULFOQUINOVOSYL TRANSFERASE SQD2"/>
    <property type="match status" value="1"/>
</dbReference>
<keyword evidence="3" id="KW-0808">Transferase</keyword>
<dbReference type="InterPro" id="IPR017522">
    <property type="entry name" value="Sugar_tfrase_PEP-CTERM_Stp2"/>
</dbReference>
<dbReference type="Proteomes" id="UP000012046">
    <property type="component" value="Unassembled WGS sequence"/>
</dbReference>
<dbReference type="AlphaFoldDB" id="H3ZB76"/>
<reference evidence="3 4" key="1">
    <citation type="journal article" date="2012" name="J. Bacteriol.">
        <title>Genome Sequence of Extracellular-Protease-Producing Alishewanella jeotgali Isolated from Traditional Korean Fermented Seafood.</title>
        <authorList>
            <person name="Jung J."/>
            <person name="Chun J."/>
            <person name="Park W."/>
        </authorList>
    </citation>
    <scope>NUCLEOTIDE SEQUENCE [LARGE SCALE GENOMIC DNA]</scope>
    <source>
        <strain evidence="3 4">KCTC 22429</strain>
    </source>
</reference>
<sequence length="399" mass="44869">MTTAVTDIAYHPQRQAIHICHIVWSFRTGGLENGVVNLINQLDPQQFKHSIVCLTDYDADFIKRIQVTNVKLYSLHKRPGQDPRSFVRAYKLLRQLQPDVCHSRNIAALEYQLCAWLARVPLRIHGEHGWDIKDLAGVNKKYIWLKRFFKRFVHQYVCLSKEGKAYLQQKIKVPSSQLNLICNGVDTEKFSPKARAQSSLPPSLRDSQRMIFVSVGRMVPVKNHPLLVSAYIELCQQDAAFKEQTALVIVGDGTARTELMNQLQHAGLDAQSWLPGNRDDIASILVGCSVFVLPSLAEGISNTILEAMASGLAIIASKVGGNPDLVEDGSNGWLFESQNLTALKQRLYHCYQQPAQLQQSCQRARNAAVLHFSIQSMVSRYQALYLQRLPAITYSAEDA</sequence>
<keyword evidence="4" id="KW-1185">Reference proteome</keyword>
<evidence type="ECO:0000259" key="1">
    <source>
        <dbReference type="Pfam" id="PF00534"/>
    </source>
</evidence>
<dbReference type="NCBIfam" id="TIGR03088">
    <property type="entry name" value="stp2"/>
    <property type="match status" value="1"/>
</dbReference>
<dbReference type="Pfam" id="PF00534">
    <property type="entry name" value="Glycos_transf_1"/>
    <property type="match status" value="1"/>
</dbReference>